<keyword evidence="3" id="KW-1185">Reference proteome</keyword>
<keyword evidence="1" id="KW-1133">Transmembrane helix</keyword>
<accession>A0ABU0AFI6</accession>
<proteinExistence type="predicted"/>
<feature type="transmembrane region" description="Helical" evidence="1">
    <location>
        <begin position="22"/>
        <end position="45"/>
    </location>
</feature>
<evidence type="ECO:0000313" key="2">
    <source>
        <dbReference type="EMBL" id="MDQ0270026.1"/>
    </source>
</evidence>
<keyword evidence="1" id="KW-0812">Transmembrane</keyword>
<reference evidence="2 3" key="1">
    <citation type="submission" date="2023-07" db="EMBL/GenBank/DDBJ databases">
        <title>Genomic Encyclopedia of Type Strains, Phase IV (KMG-IV): sequencing the most valuable type-strain genomes for metagenomic binning, comparative biology and taxonomic classification.</title>
        <authorList>
            <person name="Goeker M."/>
        </authorList>
    </citation>
    <scope>NUCLEOTIDE SEQUENCE [LARGE SCALE GENOMIC DNA]</scope>
    <source>
        <strain evidence="2 3">DSM 23494</strain>
    </source>
</reference>
<sequence length="54" mass="5999">MFALVHEPNLNFIATKETSGPLLTHFIVILQTFHIPILIALIYIVSSIRKGAVP</sequence>
<comment type="caution">
    <text evidence="2">The sequence shown here is derived from an EMBL/GenBank/DDBJ whole genome shotgun (WGS) entry which is preliminary data.</text>
</comment>
<evidence type="ECO:0000313" key="3">
    <source>
        <dbReference type="Proteomes" id="UP001238088"/>
    </source>
</evidence>
<protein>
    <submittedName>
        <fullName evidence="2">Uncharacterized protein</fullName>
    </submittedName>
</protein>
<keyword evidence="1" id="KW-0472">Membrane</keyword>
<organism evidence="2 3">
    <name type="scientific">Cytobacillus purgationiresistens</name>
    <dbReference type="NCBI Taxonomy" id="863449"/>
    <lineage>
        <taxon>Bacteria</taxon>
        <taxon>Bacillati</taxon>
        <taxon>Bacillota</taxon>
        <taxon>Bacilli</taxon>
        <taxon>Bacillales</taxon>
        <taxon>Bacillaceae</taxon>
        <taxon>Cytobacillus</taxon>
    </lineage>
</organism>
<name>A0ABU0AFI6_9BACI</name>
<dbReference type="Proteomes" id="UP001238088">
    <property type="component" value="Unassembled WGS sequence"/>
</dbReference>
<dbReference type="EMBL" id="JAUSUB010000006">
    <property type="protein sequence ID" value="MDQ0270026.1"/>
    <property type="molecule type" value="Genomic_DNA"/>
</dbReference>
<gene>
    <name evidence="2" type="ORF">J2S17_001898</name>
</gene>
<evidence type="ECO:0000256" key="1">
    <source>
        <dbReference type="SAM" id="Phobius"/>
    </source>
</evidence>